<name>A0AAV5G9A6_9BASI</name>
<feature type="region of interest" description="Disordered" evidence="2">
    <location>
        <begin position="356"/>
        <end position="377"/>
    </location>
</feature>
<evidence type="ECO:0008006" key="5">
    <source>
        <dbReference type="Google" id="ProtNLM"/>
    </source>
</evidence>
<comment type="caution">
    <text evidence="3">The sequence shown here is derived from an EMBL/GenBank/DDBJ whole genome shotgun (WGS) entry which is preliminary data.</text>
</comment>
<accession>A0AAV5G9A6</accession>
<keyword evidence="4" id="KW-1185">Reference proteome</keyword>
<dbReference type="AlphaFoldDB" id="A0AAV5G9A6"/>
<feature type="repeat" description="RCC1" evidence="1">
    <location>
        <begin position="487"/>
        <end position="584"/>
    </location>
</feature>
<gene>
    <name evidence="3" type="ORF">Rhopal_002020-T1</name>
</gene>
<feature type="repeat" description="RCC1" evidence="1">
    <location>
        <begin position="156"/>
        <end position="213"/>
    </location>
</feature>
<dbReference type="EMBL" id="BQKY01000004">
    <property type="protein sequence ID" value="GJN89046.1"/>
    <property type="molecule type" value="Genomic_DNA"/>
</dbReference>
<reference evidence="3 4" key="1">
    <citation type="submission" date="2021-12" db="EMBL/GenBank/DDBJ databases">
        <title>High titer production of polyol ester of fatty acids by Rhodotorula paludigena BS15 towards product separation-free biomass refinery.</title>
        <authorList>
            <person name="Mano J."/>
            <person name="Ono H."/>
            <person name="Tanaka T."/>
            <person name="Naito K."/>
            <person name="Sushida H."/>
            <person name="Ike M."/>
            <person name="Tokuyasu K."/>
            <person name="Kitaoka M."/>
        </authorList>
    </citation>
    <scope>NUCLEOTIDE SEQUENCE [LARGE SCALE GENOMIC DNA]</scope>
    <source>
        <strain evidence="3 4">BS15</strain>
    </source>
</reference>
<feature type="compositionally biased region" description="Basic and acidic residues" evidence="2">
    <location>
        <begin position="538"/>
        <end position="552"/>
    </location>
</feature>
<sequence>MSDAAANPQDPLSRLPVDLLTDSLLPVIAARDIASLACTCTIWHRFLAGEGGPCEIVWQRRAEREFRFPVRASGRRTGWYALYRSLAASSAYIWGDKGNGRLALPHNRNDLGRLPPALARVVLGGGVPVPARIELPAPPVSLAAGGWSFHALTTSGDVVSWGQLNGGMGFHHNASLSLSGAIVKPMILPQMGELGPIAQLEAGRVHVVMLGEDGRVWEMRSFGRLVEVRDEARRWGTTAHAADDATRSTIAAVQAGWDYAAVLTHGGDIYVWWEPPPAACDEAAVAAGESTLSSPTTEGVAFSLELETLKLPPLPAPAAAADPPSLIACGDDFLLALTQSGLLFYLDLSPVPHVFGQPHPPVGPSPHDSPGRSRQRRARLEAALLDGRRAWQYMPRFCEMNEVAQLDGLGDANISPNTRVTHVSAHFQSFAAYSVPPSSDPQGSIVLLGKKPWRPDPVPEVMPELQNIGVIKIAHGDYHNLALTSSGRIYSWGAYSNGALGLGHPQLSGTPLSIPPVSASQVPPQDAASIPPVPIQRPPERVDKPTRVRFPGETDGADAGEERRDKFVYSVTASGWHSGCLAVDTSSRASASGAQEPLIPLDASTAAQAAEREFAELRRRQDEEQLNGSQSWMGRLGTAMPFRIGFAGRGAARGGGAGRGSG</sequence>
<organism evidence="3 4">
    <name type="scientific">Rhodotorula paludigena</name>
    <dbReference type="NCBI Taxonomy" id="86838"/>
    <lineage>
        <taxon>Eukaryota</taxon>
        <taxon>Fungi</taxon>
        <taxon>Dikarya</taxon>
        <taxon>Basidiomycota</taxon>
        <taxon>Pucciniomycotina</taxon>
        <taxon>Microbotryomycetes</taxon>
        <taxon>Sporidiobolales</taxon>
        <taxon>Sporidiobolaceae</taxon>
        <taxon>Rhodotorula</taxon>
    </lineage>
</organism>
<dbReference type="InterPro" id="IPR036047">
    <property type="entry name" value="F-box-like_dom_sf"/>
</dbReference>
<evidence type="ECO:0000313" key="4">
    <source>
        <dbReference type="Proteomes" id="UP001342314"/>
    </source>
</evidence>
<dbReference type="InterPro" id="IPR009091">
    <property type="entry name" value="RCC1/BLIP-II"/>
</dbReference>
<evidence type="ECO:0000256" key="2">
    <source>
        <dbReference type="SAM" id="MobiDB-lite"/>
    </source>
</evidence>
<evidence type="ECO:0000256" key="1">
    <source>
        <dbReference type="PROSITE-ProRule" id="PRU00235"/>
    </source>
</evidence>
<dbReference type="InterPro" id="IPR051553">
    <property type="entry name" value="Ran_GTPase-activating"/>
</dbReference>
<dbReference type="PROSITE" id="PS50012">
    <property type="entry name" value="RCC1_3"/>
    <property type="match status" value="2"/>
</dbReference>
<dbReference type="SUPFAM" id="SSF81383">
    <property type="entry name" value="F-box domain"/>
    <property type="match status" value="1"/>
</dbReference>
<dbReference type="Gene3D" id="2.130.10.30">
    <property type="entry name" value="Regulator of chromosome condensation 1/beta-lactamase-inhibitor protein II"/>
    <property type="match status" value="2"/>
</dbReference>
<dbReference type="PANTHER" id="PTHR45982">
    <property type="entry name" value="REGULATOR OF CHROMOSOME CONDENSATION"/>
    <property type="match status" value="1"/>
</dbReference>
<dbReference type="SUPFAM" id="SSF50985">
    <property type="entry name" value="RCC1/BLIP-II"/>
    <property type="match status" value="1"/>
</dbReference>
<dbReference type="InterPro" id="IPR000408">
    <property type="entry name" value="Reg_chr_condens"/>
</dbReference>
<proteinExistence type="predicted"/>
<protein>
    <recommendedName>
        <fullName evidence="5">Regulator of chromosome condensation 1/beta-lactamase-inhibitor protein II</fullName>
    </recommendedName>
</protein>
<evidence type="ECO:0000313" key="3">
    <source>
        <dbReference type="EMBL" id="GJN89046.1"/>
    </source>
</evidence>
<dbReference type="CDD" id="cd09917">
    <property type="entry name" value="F-box_SF"/>
    <property type="match status" value="1"/>
</dbReference>
<dbReference type="Proteomes" id="UP001342314">
    <property type="component" value="Unassembled WGS sequence"/>
</dbReference>
<dbReference type="PANTHER" id="PTHR45982:SF1">
    <property type="entry name" value="REGULATOR OF CHROMOSOME CONDENSATION"/>
    <property type="match status" value="1"/>
</dbReference>
<dbReference type="Pfam" id="PF13540">
    <property type="entry name" value="RCC1_2"/>
    <property type="match status" value="1"/>
</dbReference>
<dbReference type="PRINTS" id="PR00633">
    <property type="entry name" value="RCCNDNSATION"/>
</dbReference>
<feature type="region of interest" description="Disordered" evidence="2">
    <location>
        <begin position="517"/>
        <end position="559"/>
    </location>
</feature>